<comment type="caution">
    <text evidence="1">The sequence shown here is derived from an EMBL/GenBank/DDBJ whole genome shotgun (WGS) entry which is preliminary data.</text>
</comment>
<protein>
    <submittedName>
        <fullName evidence="1">Uncharacterized protein</fullName>
    </submittedName>
</protein>
<name>A0AAV4F2N5_9GAST</name>
<dbReference type="EMBL" id="BMAT01007551">
    <property type="protein sequence ID" value="GFR66696.1"/>
    <property type="molecule type" value="Genomic_DNA"/>
</dbReference>
<reference evidence="1 2" key="1">
    <citation type="journal article" date="2021" name="Elife">
        <title>Chloroplast acquisition without the gene transfer in kleptoplastic sea slugs, Plakobranchus ocellatus.</title>
        <authorList>
            <person name="Maeda T."/>
            <person name="Takahashi S."/>
            <person name="Yoshida T."/>
            <person name="Shimamura S."/>
            <person name="Takaki Y."/>
            <person name="Nagai Y."/>
            <person name="Toyoda A."/>
            <person name="Suzuki Y."/>
            <person name="Arimoto A."/>
            <person name="Ishii H."/>
            <person name="Satoh N."/>
            <person name="Nishiyama T."/>
            <person name="Hasebe M."/>
            <person name="Maruyama T."/>
            <person name="Minagawa J."/>
            <person name="Obokata J."/>
            <person name="Shigenobu S."/>
        </authorList>
    </citation>
    <scope>NUCLEOTIDE SEQUENCE [LARGE SCALE GENOMIC DNA]</scope>
</reference>
<gene>
    <name evidence="1" type="ORF">ElyMa_003688800</name>
</gene>
<organism evidence="1 2">
    <name type="scientific">Elysia marginata</name>
    <dbReference type="NCBI Taxonomy" id="1093978"/>
    <lineage>
        <taxon>Eukaryota</taxon>
        <taxon>Metazoa</taxon>
        <taxon>Spiralia</taxon>
        <taxon>Lophotrochozoa</taxon>
        <taxon>Mollusca</taxon>
        <taxon>Gastropoda</taxon>
        <taxon>Heterobranchia</taxon>
        <taxon>Euthyneura</taxon>
        <taxon>Panpulmonata</taxon>
        <taxon>Sacoglossa</taxon>
        <taxon>Placobranchoidea</taxon>
        <taxon>Plakobranchidae</taxon>
        <taxon>Elysia</taxon>
    </lineage>
</organism>
<accession>A0AAV4F2N5</accession>
<keyword evidence="2" id="KW-1185">Reference proteome</keyword>
<evidence type="ECO:0000313" key="2">
    <source>
        <dbReference type="Proteomes" id="UP000762676"/>
    </source>
</evidence>
<sequence>MLVVAKQAIPRGKRQEYKPYWNKGVEVYVFNLLVPAKRWSRITHQKTHKKHNRLKDAFNQLKTNESKKSWATKTSGLGIEKDSIKITPRRLISRASHPMQMIRPPGMLRRTPTAICLEALETVAACALNWCRHRGDKTSYLHV</sequence>
<evidence type="ECO:0000313" key="1">
    <source>
        <dbReference type="EMBL" id="GFR66696.1"/>
    </source>
</evidence>
<dbReference type="AlphaFoldDB" id="A0AAV4F2N5"/>
<proteinExistence type="predicted"/>
<dbReference type="Proteomes" id="UP000762676">
    <property type="component" value="Unassembled WGS sequence"/>
</dbReference>